<keyword evidence="2" id="KW-1185">Reference proteome</keyword>
<name>A0A3M7P9I2_BRAPC</name>
<evidence type="ECO:0000313" key="1">
    <source>
        <dbReference type="EMBL" id="RMZ95745.1"/>
    </source>
</evidence>
<accession>A0A3M7P9I2</accession>
<reference evidence="1 2" key="1">
    <citation type="journal article" date="2018" name="Sci. Rep.">
        <title>Genomic signatures of local adaptation to the degree of environmental predictability in rotifers.</title>
        <authorList>
            <person name="Franch-Gras L."/>
            <person name="Hahn C."/>
            <person name="Garcia-Roger E.M."/>
            <person name="Carmona M.J."/>
            <person name="Serra M."/>
            <person name="Gomez A."/>
        </authorList>
    </citation>
    <scope>NUCLEOTIDE SEQUENCE [LARGE SCALE GENOMIC DNA]</scope>
    <source>
        <strain evidence="1">HYR1</strain>
    </source>
</reference>
<evidence type="ECO:0000313" key="2">
    <source>
        <dbReference type="Proteomes" id="UP000276133"/>
    </source>
</evidence>
<dbReference type="EMBL" id="REGN01012344">
    <property type="protein sequence ID" value="RMZ95745.1"/>
    <property type="molecule type" value="Genomic_DNA"/>
</dbReference>
<protein>
    <submittedName>
        <fullName evidence="1">Uncharacterized protein</fullName>
    </submittedName>
</protein>
<proteinExistence type="predicted"/>
<dbReference type="Proteomes" id="UP000276133">
    <property type="component" value="Unassembled WGS sequence"/>
</dbReference>
<dbReference type="AlphaFoldDB" id="A0A3M7P9I2"/>
<comment type="caution">
    <text evidence="1">The sequence shown here is derived from an EMBL/GenBank/DDBJ whole genome shotgun (WGS) entry which is preliminary data.</text>
</comment>
<organism evidence="1 2">
    <name type="scientific">Brachionus plicatilis</name>
    <name type="common">Marine rotifer</name>
    <name type="synonym">Brachionus muelleri</name>
    <dbReference type="NCBI Taxonomy" id="10195"/>
    <lineage>
        <taxon>Eukaryota</taxon>
        <taxon>Metazoa</taxon>
        <taxon>Spiralia</taxon>
        <taxon>Gnathifera</taxon>
        <taxon>Rotifera</taxon>
        <taxon>Eurotatoria</taxon>
        <taxon>Monogononta</taxon>
        <taxon>Pseudotrocha</taxon>
        <taxon>Ploima</taxon>
        <taxon>Brachionidae</taxon>
        <taxon>Brachionus</taxon>
    </lineage>
</organism>
<gene>
    <name evidence="1" type="ORF">BpHYR1_052828</name>
</gene>
<sequence length="77" mass="8849">MLELGAGQKKKWPRPWPAVQAAKNRPVHLTANDREMAGQILEDREVLSIFLQTIYANFESPSVKKSLYSVNEEVFEF</sequence>